<dbReference type="InterPro" id="IPR029016">
    <property type="entry name" value="GAF-like_dom_sf"/>
</dbReference>
<keyword evidence="10 13" id="KW-1133">Transmembrane helix</keyword>
<evidence type="ECO:0000259" key="14">
    <source>
        <dbReference type="SMART" id="SM00065"/>
    </source>
</evidence>
<dbReference type="Gene3D" id="1.20.120.620">
    <property type="entry name" value="Backbone structure of the membrane domain of e. Coli histidine kinase receptor kdpd"/>
    <property type="match status" value="1"/>
</dbReference>
<gene>
    <name evidence="15" type="ORF">SAMN04488561_6758</name>
</gene>
<dbReference type="Proteomes" id="UP000181980">
    <property type="component" value="Unassembled WGS sequence"/>
</dbReference>
<evidence type="ECO:0000256" key="8">
    <source>
        <dbReference type="ARBA" id="ARBA00022777"/>
    </source>
</evidence>
<dbReference type="Gene3D" id="3.30.565.10">
    <property type="entry name" value="Histidine kinase-like ATPase, C-terminal domain"/>
    <property type="match status" value="1"/>
</dbReference>
<keyword evidence="16" id="KW-1185">Reference proteome</keyword>
<comment type="subcellular location">
    <subcellularLocation>
        <location evidence="2">Membrane</location>
        <topology evidence="2">Multi-pass membrane protein</topology>
    </subcellularLocation>
</comment>
<evidence type="ECO:0000256" key="9">
    <source>
        <dbReference type="ARBA" id="ARBA00022840"/>
    </source>
</evidence>
<dbReference type="PANTHER" id="PTHR24421">
    <property type="entry name" value="NITRATE/NITRITE SENSOR PROTEIN NARX-RELATED"/>
    <property type="match status" value="1"/>
</dbReference>
<evidence type="ECO:0000313" key="16">
    <source>
        <dbReference type="Proteomes" id="UP000181980"/>
    </source>
</evidence>
<evidence type="ECO:0000256" key="6">
    <source>
        <dbReference type="ARBA" id="ARBA00022692"/>
    </source>
</evidence>
<dbReference type="AlphaFoldDB" id="A0A1H5PYA6"/>
<evidence type="ECO:0000256" key="4">
    <source>
        <dbReference type="ARBA" id="ARBA00022553"/>
    </source>
</evidence>
<dbReference type="InterPro" id="IPR003594">
    <property type="entry name" value="HATPase_dom"/>
</dbReference>
<dbReference type="Pfam" id="PF13493">
    <property type="entry name" value="DUF4118"/>
    <property type="match status" value="1"/>
</dbReference>
<comment type="catalytic activity">
    <reaction evidence="1">
        <text>ATP + protein L-histidine = ADP + protein N-phospho-L-histidine.</text>
        <dbReference type="EC" id="2.7.13.3"/>
    </reaction>
</comment>
<feature type="transmembrane region" description="Helical" evidence="13">
    <location>
        <begin position="68"/>
        <end position="89"/>
    </location>
</feature>
<dbReference type="InterPro" id="IPR011712">
    <property type="entry name" value="Sig_transdc_His_kin_sub3_dim/P"/>
</dbReference>
<dbReference type="SMART" id="SM00065">
    <property type="entry name" value="GAF"/>
    <property type="match status" value="2"/>
</dbReference>
<evidence type="ECO:0000256" key="13">
    <source>
        <dbReference type="SAM" id="Phobius"/>
    </source>
</evidence>
<dbReference type="InterPro" id="IPR036890">
    <property type="entry name" value="HATPase_C_sf"/>
</dbReference>
<feature type="transmembrane region" description="Helical" evidence="13">
    <location>
        <begin position="95"/>
        <end position="113"/>
    </location>
</feature>
<dbReference type="CDD" id="cd16917">
    <property type="entry name" value="HATPase_UhpB-NarQ-NarX-like"/>
    <property type="match status" value="1"/>
</dbReference>
<protein>
    <recommendedName>
        <fullName evidence="3">histidine kinase</fullName>
        <ecNumber evidence="3">2.7.13.3</ecNumber>
    </recommendedName>
</protein>
<sequence length="670" mass="70897">MARRWVRPSVVRWSRGLLSGVALVGAVTGVIALLEPQVPVVPLLVLYLLAVLPVAIAWGAGPAILTSLVSIVTFEVLFLAPVGSLGVAAREQAGALGAFLLTTVLVTALAVRLRRAAVESARLTDEQSALRRVATLVAQAVPRSTIFEAVTREVGILSGADLARMERYDADGTVTGVATWSRVPEQLSMGTRLNLDGIGVAREVRRRGGPVRLDGFADAIGEIAAESRALGIRSSVGCPITVAGGVWGVIAASTRSGEPFAANAESQIANFTGLVATAVENAEARAQLHHLAEEQSALRRVATLVAHGATPGLVLAAVAEELSQLTDADITGIFRFESDGSATLMGVHGVNEDEMRVGHRRVLDAPSAIASVQATGESVRYDVDDSTLQQLPELLRRWGIRSAVASPIIVEARSWGGISVASRRGPFAPDTEQRLAEFTDIAATAIANAEAHTKLTQSRARVVTTADETRRRIERDLHDGAQQRLVSLALKLRLALETLPTDIPPESRTALSEVADELVEVQDELREISLGIHPSILSEGGLGPALRTLARRSAVPIEMRLETISRYPPPVEVAAYYIVSEALTNVTKHAQAKYAEVAVEERDDTLRLSVRDDGIGGAEQHRWSGLVGLRDRVEALGGSIDVLSPSGQGTVIRASLPVAPAVGEPSSASA</sequence>
<dbReference type="GO" id="GO:0005524">
    <property type="term" value="F:ATP binding"/>
    <property type="evidence" value="ECO:0007669"/>
    <property type="project" value="UniProtKB-KW"/>
</dbReference>
<feature type="transmembrane region" description="Helical" evidence="13">
    <location>
        <begin position="40"/>
        <end position="61"/>
    </location>
</feature>
<evidence type="ECO:0000313" key="15">
    <source>
        <dbReference type="EMBL" id="SEF18689.1"/>
    </source>
</evidence>
<dbReference type="EMBL" id="FNUC01000004">
    <property type="protein sequence ID" value="SEF18689.1"/>
    <property type="molecule type" value="Genomic_DNA"/>
</dbReference>
<keyword evidence="5" id="KW-0808">Transferase</keyword>
<proteinExistence type="predicted"/>
<dbReference type="InterPro" id="IPR050482">
    <property type="entry name" value="Sensor_HK_TwoCompSys"/>
</dbReference>
<evidence type="ECO:0000256" key="7">
    <source>
        <dbReference type="ARBA" id="ARBA00022741"/>
    </source>
</evidence>
<keyword evidence="6 13" id="KW-0812">Transmembrane</keyword>
<dbReference type="Gene3D" id="1.20.5.1930">
    <property type="match status" value="1"/>
</dbReference>
<dbReference type="PANTHER" id="PTHR24421:SF10">
    <property type="entry name" value="NITRATE_NITRITE SENSOR PROTEIN NARQ"/>
    <property type="match status" value="1"/>
</dbReference>
<feature type="domain" description="GAF" evidence="14">
    <location>
        <begin position="142"/>
        <end position="289"/>
    </location>
</feature>
<dbReference type="GO" id="GO:0046983">
    <property type="term" value="F:protein dimerization activity"/>
    <property type="evidence" value="ECO:0007669"/>
    <property type="project" value="InterPro"/>
</dbReference>
<dbReference type="GO" id="GO:0016020">
    <property type="term" value="C:membrane"/>
    <property type="evidence" value="ECO:0007669"/>
    <property type="project" value="UniProtKB-SubCell"/>
</dbReference>
<accession>A0A1H5PYA6</accession>
<evidence type="ECO:0000256" key="5">
    <source>
        <dbReference type="ARBA" id="ARBA00022679"/>
    </source>
</evidence>
<organism evidence="15 16">
    <name type="scientific">Jiangella alba</name>
    <dbReference type="NCBI Taxonomy" id="561176"/>
    <lineage>
        <taxon>Bacteria</taxon>
        <taxon>Bacillati</taxon>
        <taxon>Actinomycetota</taxon>
        <taxon>Actinomycetes</taxon>
        <taxon>Jiangellales</taxon>
        <taxon>Jiangellaceae</taxon>
        <taxon>Jiangella</taxon>
    </lineage>
</organism>
<reference evidence="16" key="1">
    <citation type="submission" date="2016-10" db="EMBL/GenBank/DDBJ databases">
        <authorList>
            <person name="Varghese N."/>
            <person name="Submissions S."/>
        </authorList>
    </citation>
    <scope>NUCLEOTIDE SEQUENCE [LARGE SCALE GENOMIC DNA]</scope>
    <source>
        <strain evidence="16">DSM 45237</strain>
    </source>
</reference>
<dbReference type="SUPFAM" id="SSF55781">
    <property type="entry name" value="GAF domain-like"/>
    <property type="match status" value="2"/>
</dbReference>
<dbReference type="GO" id="GO:0000155">
    <property type="term" value="F:phosphorelay sensor kinase activity"/>
    <property type="evidence" value="ECO:0007669"/>
    <property type="project" value="InterPro"/>
</dbReference>
<evidence type="ECO:0000256" key="11">
    <source>
        <dbReference type="ARBA" id="ARBA00023012"/>
    </source>
</evidence>
<evidence type="ECO:0000256" key="1">
    <source>
        <dbReference type="ARBA" id="ARBA00000085"/>
    </source>
</evidence>
<dbReference type="InterPro" id="IPR025201">
    <property type="entry name" value="KdpD_TM"/>
</dbReference>
<dbReference type="InterPro" id="IPR003018">
    <property type="entry name" value="GAF"/>
</dbReference>
<dbReference type="EC" id="2.7.13.3" evidence="3"/>
<feature type="transmembrane region" description="Helical" evidence="13">
    <location>
        <begin position="12"/>
        <end position="34"/>
    </location>
</feature>
<keyword evidence="4" id="KW-0597">Phosphoprotein</keyword>
<dbReference type="Gene3D" id="3.30.450.40">
    <property type="match status" value="2"/>
</dbReference>
<keyword evidence="8" id="KW-0418">Kinase</keyword>
<keyword evidence="11" id="KW-0902">Two-component regulatory system</keyword>
<dbReference type="OrthoDB" id="3217947at2"/>
<dbReference type="Pfam" id="PF01590">
    <property type="entry name" value="GAF"/>
    <property type="match status" value="1"/>
</dbReference>
<dbReference type="Pfam" id="PF02518">
    <property type="entry name" value="HATPase_c"/>
    <property type="match status" value="1"/>
</dbReference>
<evidence type="ECO:0000256" key="12">
    <source>
        <dbReference type="ARBA" id="ARBA00023136"/>
    </source>
</evidence>
<dbReference type="STRING" id="561176.SAMN04488561_6758"/>
<evidence type="ECO:0000256" key="10">
    <source>
        <dbReference type="ARBA" id="ARBA00022989"/>
    </source>
</evidence>
<feature type="domain" description="GAF" evidence="14">
    <location>
        <begin position="310"/>
        <end position="456"/>
    </location>
</feature>
<dbReference type="SUPFAM" id="SSF55874">
    <property type="entry name" value="ATPase domain of HSP90 chaperone/DNA topoisomerase II/histidine kinase"/>
    <property type="match status" value="1"/>
</dbReference>
<dbReference type="Pfam" id="PF07730">
    <property type="entry name" value="HisKA_3"/>
    <property type="match status" value="1"/>
</dbReference>
<dbReference type="InterPro" id="IPR038318">
    <property type="entry name" value="KdpD_sf"/>
</dbReference>
<name>A0A1H5PYA6_9ACTN</name>
<dbReference type="Pfam" id="PF13185">
    <property type="entry name" value="GAF_2"/>
    <property type="match status" value="1"/>
</dbReference>
<evidence type="ECO:0000256" key="2">
    <source>
        <dbReference type="ARBA" id="ARBA00004141"/>
    </source>
</evidence>
<evidence type="ECO:0000256" key="3">
    <source>
        <dbReference type="ARBA" id="ARBA00012438"/>
    </source>
</evidence>
<keyword evidence="7" id="KW-0547">Nucleotide-binding</keyword>
<keyword evidence="12 13" id="KW-0472">Membrane</keyword>
<keyword evidence="9" id="KW-0067">ATP-binding</keyword>